<dbReference type="STRING" id="1167006.UWK_01641"/>
<dbReference type="HOGENOM" id="CLU_194241_0_0_7"/>
<evidence type="ECO:0000313" key="4">
    <source>
        <dbReference type="Proteomes" id="UP000011721"/>
    </source>
</evidence>
<dbReference type="AlphaFoldDB" id="M1NER2"/>
<feature type="domain" description="DUF8180" evidence="2">
    <location>
        <begin position="7"/>
        <end position="60"/>
    </location>
</feature>
<gene>
    <name evidence="3" type="ordered locus">UWK_01641</name>
</gene>
<dbReference type="EMBL" id="CP003985">
    <property type="protein sequence ID" value="AGF78199.1"/>
    <property type="molecule type" value="Genomic_DNA"/>
</dbReference>
<accession>M1NER2</accession>
<evidence type="ECO:0000313" key="3">
    <source>
        <dbReference type="EMBL" id="AGF78199.1"/>
    </source>
</evidence>
<dbReference type="Pfam" id="PF26551">
    <property type="entry name" value="DUF8180"/>
    <property type="match status" value="1"/>
</dbReference>
<feature type="region of interest" description="Disordered" evidence="1">
    <location>
        <begin position="59"/>
        <end position="80"/>
    </location>
</feature>
<protein>
    <recommendedName>
        <fullName evidence="2">DUF8180 domain-containing protein</fullName>
    </recommendedName>
</protein>
<proteinExistence type="predicted"/>
<dbReference type="InterPro" id="IPR058493">
    <property type="entry name" value="DUF8180"/>
</dbReference>
<reference evidence="4" key="1">
    <citation type="journal article" date="2013" name="Stand. Genomic Sci.">
        <title>Complete genome sequence of Desulfocapsa sulfexigens, a marine deltaproteobacterium specialized in disproportionating inorganic sulfur compounds.</title>
        <authorList>
            <person name="Finster K.W."/>
            <person name="Kjeldsen K.U."/>
            <person name="Kube M."/>
            <person name="Reinhardt R."/>
            <person name="Mussmann M."/>
            <person name="Amann R."/>
            <person name="Schreiber L."/>
        </authorList>
    </citation>
    <scope>NUCLEOTIDE SEQUENCE [LARGE SCALE GENOMIC DNA]</scope>
    <source>
        <strain evidence="4">DSM 10523 / SB164P1</strain>
    </source>
</reference>
<dbReference type="RefSeq" id="WP_015403890.1">
    <property type="nucleotide sequence ID" value="NC_020304.1"/>
</dbReference>
<name>M1NER2_DESSD</name>
<dbReference type="KEGG" id="dsf:UWK_01641"/>
<evidence type="ECO:0000256" key="1">
    <source>
        <dbReference type="SAM" id="MobiDB-lite"/>
    </source>
</evidence>
<organism evidence="3 4">
    <name type="scientific">Desulfocapsa sulfexigens (strain DSM 10523 / SB164P1)</name>
    <dbReference type="NCBI Taxonomy" id="1167006"/>
    <lineage>
        <taxon>Bacteria</taxon>
        <taxon>Pseudomonadati</taxon>
        <taxon>Thermodesulfobacteriota</taxon>
        <taxon>Desulfobulbia</taxon>
        <taxon>Desulfobulbales</taxon>
        <taxon>Desulfocapsaceae</taxon>
        <taxon>Desulfocapsa</taxon>
    </lineage>
</organism>
<keyword evidence="4" id="KW-1185">Reference proteome</keyword>
<evidence type="ECO:0000259" key="2">
    <source>
        <dbReference type="Pfam" id="PF26551"/>
    </source>
</evidence>
<dbReference type="Proteomes" id="UP000011721">
    <property type="component" value="Chromosome"/>
</dbReference>
<dbReference type="OrthoDB" id="5523675at2"/>
<sequence length="80" mass="9173">MDQLEKIRVLLPHWIEHNKGHAEECRKWAAQAEDKDVNLHLNAALTAMEVVTNHLERALAAAGGAKTDDHHDHHHHHHKH</sequence>